<proteinExistence type="predicted"/>
<reference evidence="2 3" key="1">
    <citation type="submission" date="2012-12" db="EMBL/GenBank/DDBJ databases">
        <title>Genome assembly of Marinobacter sp. AK21.</title>
        <authorList>
            <person name="Khatri I."/>
            <person name="Kumar R."/>
            <person name="Vaidya B."/>
            <person name="Subramanian S."/>
            <person name="Pinnaka A."/>
        </authorList>
    </citation>
    <scope>NUCLEOTIDE SEQUENCE [LARGE SCALE GENOMIC DNA]</scope>
    <source>
        <strain evidence="2 3">AK21</strain>
    </source>
</reference>
<dbReference type="PANTHER" id="PTHR43798:SF5">
    <property type="entry name" value="MONOACYLGLYCEROL LIPASE ABHD6"/>
    <property type="match status" value="1"/>
</dbReference>
<evidence type="ECO:0000313" key="3">
    <source>
        <dbReference type="Proteomes" id="UP000035057"/>
    </source>
</evidence>
<dbReference type="PANTHER" id="PTHR43798">
    <property type="entry name" value="MONOACYLGLYCEROL LIPASE"/>
    <property type="match status" value="1"/>
</dbReference>
<sequence>MVFLERGAPGPGVPTVVLVHGFAAMKENWAFWLQKLPREWHVLAPDVPGLGESDYRADASYRYEDQARRLQAWLATIPTDNLHLVGSSMGGAIVSVLGHLMDPAPRSITLLNSAGIPEHPNVDLDAPFESDRDEILIPGDWKGVYRMFNSVGNGKPTVSGVAMAGLLGPDLLGRTDALRHIFADMVADALAPARYLSADTPPLQVQWGDRDVITPTRCVDWFERATPQAEVHVFRGVGHLPMLETPGRSARVLEEFIGRHGH</sequence>
<dbReference type="AlphaFoldDB" id="A0A072NA00"/>
<dbReference type="GO" id="GO:0046464">
    <property type="term" value="P:acylglycerol catabolic process"/>
    <property type="evidence" value="ECO:0007669"/>
    <property type="project" value="TreeGrafter"/>
</dbReference>
<dbReference type="GO" id="GO:0016020">
    <property type="term" value="C:membrane"/>
    <property type="evidence" value="ECO:0007669"/>
    <property type="project" value="TreeGrafter"/>
</dbReference>
<dbReference type="Proteomes" id="UP000035057">
    <property type="component" value="Unassembled WGS sequence"/>
</dbReference>
<evidence type="ECO:0000259" key="1">
    <source>
        <dbReference type="Pfam" id="PF00561"/>
    </source>
</evidence>
<dbReference type="SUPFAM" id="SSF53474">
    <property type="entry name" value="alpha/beta-Hydrolases"/>
    <property type="match status" value="1"/>
</dbReference>
<dbReference type="STRING" id="1137280.D777_03046"/>
<dbReference type="InterPro" id="IPR050266">
    <property type="entry name" value="AB_hydrolase_sf"/>
</dbReference>
<name>A0A072NA00_9GAMM</name>
<dbReference type="InterPro" id="IPR000073">
    <property type="entry name" value="AB_hydrolase_1"/>
</dbReference>
<dbReference type="Pfam" id="PF00561">
    <property type="entry name" value="Abhydrolase_1"/>
    <property type="match status" value="1"/>
</dbReference>
<dbReference type="GO" id="GO:0047372">
    <property type="term" value="F:monoacylglycerol lipase activity"/>
    <property type="evidence" value="ECO:0007669"/>
    <property type="project" value="TreeGrafter"/>
</dbReference>
<dbReference type="EMBL" id="ANIE01000009">
    <property type="protein sequence ID" value="KEF29870.1"/>
    <property type="molecule type" value="Genomic_DNA"/>
</dbReference>
<organism evidence="2 3">
    <name type="scientific">Marinobacter nitratireducens</name>
    <dbReference type="NCBI Taxonomy" id="1137280"/>
    <lineage>
        <taxon>Bacteria</taxon>
        <taxon>Pseudomonadati</taxon>
        <taxon>Pseudomonadota</taxon>
        <taxon>Gammaproteobacteria</taxon>
        <taxon>Pseudomonadales</taxon>
        <taxon>Marinobacteraceae</taxon>
        <taxon>Marinobacter</taxon>
    </lineage>
</organism>
<comment type="caution">
    <text evidence="2">The sequence shown here is derived from an EMBL/GenBank/DDBJ whole genome shotgun (WGS) entry which is preliminary data.</text>
</comment>
<accession>A0A072NA00</accession>
<dbReference type="PRINTS" id="PR00111">
    <property type="entry name" value="ABHYDROLASE"/>
</dbReference>
<dbReference type="Gene3D" id="3.40.50.1820">
    <property type="entry name" value="alpha/beta hydrolase"/>
    <property type="match status" value="1"/>
</dbReference>
<protein>
    <submittedName>
        <fullName evidence="2">Lipase 1 (Triacylglycerol lipase)</fullName>
    </submittedName>
</protein>
<feature type="domain" description="AB hydrolase-1" evidence="1">
    <location>
        <begin position="14"/>
        <end position="124"/>
    </location>
</feature>
<evidence type="ECO:0000313" key="2">
    <source>
        <dbReference type="EMBL" id="KEF29870.1"/>
    </source>
</evidence>
<dbReference type="PATRIC" id="fig|1137280.3.peg.2863"/>
<gene>
    <name evidence="2" type="ORF">D777_03046</name>
</gene>
<dbReference type="InterPro" id="IPR029058">
    <property type="entry name" value="AB_hydrolase_fold"/>
</dbReference>
<keyword evidence="3" id="KW-1185">Reference proteome</keyword>